<comment type="similarity">
    <text evidence="2">Belongs to the 5'-nucleotidase family.</text>
</comment>
<dbReference type="PANTHER" id="PTHR11575">
    <property type="entry name" value="5'-NUCLEOTIDASE-RELATED"/>
    <property type="match status" value="1"/>
</dbReference>
<dbReference type="Proteomes" id="UP001144205">
    <property type="component" value="Unassembled WGS sequence"/>
</dbReference>
<reference evidence="5" key="1">
    <citation type="journal article" date="2023" name="Int. J. Syst. Evol. Microbiol.">
        <title>Sinisalibacter aestuarii sp. nov., isolated from estuarine sediment of the Arakawa River.</title>
        <authorList>
            <person name="Arafat S.T."/>
            <person name="Hirano S."/>
            <person name="Sato A."/>
            <person name="Takeuchi K."/>
            <person name="Yasuda T."/>
            <person name="Terahara T."/>
            <person name="Hamada M."/>
            <person name="Kobayashi T."/>
        </authorList>
    </citation>
    <scope>NUCLEOTIDE SEQUENCE</scope>
    <source>
        <strain evidence="5">B-399</strain>
    </source>
</reference>
<keyword evidence="2" id="KW-0378">Hydrolase</keyword>
<accession>A0ABQ5LMJ8</accession>
<dbReference type="InterPro" id="IPR006179">
    <property type="entry name" value="5_nucleotidase/apyrase"/>
</dbReference>
<keyword evidence="1" id="KW-0732">Signal</keyword>
<dbReference type="InterPro" id="IPR008334">
    <property type="entry name" value="5'-Nucleotdase_C"/>
</dbReference>
<protein>
    <submittedName>
        <fullName evidence="5">2',3'-cyclic-nucleotide 2'-phosphodiesterase</fullName>
    </submittedName>
</protein>
<dbReference type="InterPro" id="IPR029052">
    <property type="entry name" value="Metallo-depent_PP-like"/>
</dbReference>
<sequence>MHILPYDYLSNMPSVTTGLARTASLIRAARAQADNALLFDNGDFLHGNPMGDAVLRDVMRGRRELRGRHPIVAAMAALGVDAITLGNHDFDHGAEYLGHVLAHAPFPVVISNLSLVPRAGPAGPRPIPASQPFALIERWLTDTAGKAHKVTIGLLGFLPPGSITGLRGSAFRAEIRDIVATAEIAVPQLRALGADLVVILAHSGIGPATHRPGMENALLPLARIPGIDAIVGGHAHQVFPRGDRADWPAGADPQTGRIHGTPTVVPGFWGSHLGVIDLSLTIGPKGVTVQDARIEARPISLRNPASGETRPTVAPDRAILRMLNNLHRTIIGQSQHSCGETRHRLHSYFAAAAPSPALDVVHRALDWWVARELADGPLAHLPRLTATAPFKAGGRGGPGYYTDIPPGPITRHGVTDLYLYPNTLCILRMTGAELSNWLERSASVFNRIRPFGGDQPLLDPTTPLYTFETLAGCDYEIDLSVEARFAPDGTLRTPRANRIRNLTVDGQRLGMSDEVLLATTTYRAAGRGGYPAPAPERIAFEPGHDIREIIAAYLAETGPVDGPLRASWRFGPVPGATALFASSPQAAEVVEDAPALSELIRPGPLLADGFRSYRLALGGRVSYIAGREVGAGKHLANPVRSGRKQP</sequence>
<dbReference type="Pfam" id="PF02872">
    <property type="entry name" value="5_nucleotid_C"/>
    <property type="match status" value="1"/>
</dbReference>
<keyword evidence="2" id="KW-0547">Nucleotide-binding</keyword>
<keyword evidence="6" id="KW-1185">Reference proteome</keyword>
<evidence type="ECO:0000313" key="5">
    <source>
        <dbReference type="EMBL" id="GKY86199.1"/>
    </source>
</evidence>
<dbReference type="Gene3D" id="3.90.780.10">
    <property type="entry name" value="5'-Nucleotidase, C-terminal domain"/>
    <property type="match status" value="1"/>
</dbReference>
<dbReference type="Pfam" id="PF00149">
    <property type="entry name" value="Metallophos"/>
    <property type="match status" value="1"/>
</dbReference>
<dbReference type="SUPFAM" id="SSF56300">
    <property type="entry name" value="Metallo-dependent phosphatases"/>
    <property type="match status" value="1"/>
</dbReference>
<name>A0ABQ5LMJ8_9RHOB</name>
<dbReference type="InterPro" id="IPR036907">
    <property type="entry name" value="5'-Nucleotdase_C_sf"/>
</dbReference>
<dbReference type="InterPro" id="IPR004843">
    <property type="entry name" value="Calcineurin-like_PHP"/>
</dbReference>
<feature type="domain" description="5'-Nucleotidase C-terminal" evidence="4">
    <location>
        <begin position="401"/>
        <end position="532"/>
    </location>
</feature>
<dbReference type="EMBL" id="BROH01000001">
    <property type="protein sequence ID" value="GKY86199.1"/>
    <property type="molecule type" value="Genomic_DNA"/>
</dbReference>
<evidence type="ECO:0000259" key="3">
    <source>
        <dbReference type="Pfam" id="PF00149"/>
    </source>
</evidence>
<feature type="domain" description="Calcineurin-like phosphoesterase" evidence="3">
    <location>
        <begin position="19"/>
        <end position="237"/>
    </location>
</feature>
<gene>
    <name evidence="5" type="primary">cpdB_1</name>
    <name evidence="5" type="ORF">STA1M1_00680</name>
</gene>
<evidence type="ECO:0000256" key="2">
    <source>
        <dbReference type="RuleBase" id="RU362119"/>
    </source>
</evidence>
<evidence type="ECO:0000256" key="1">
    <source>
        <dbReference type="ARBA" id="ARBA00022729"/>
    </source>
</evidence>
<dbReference type="PANTHER" id="PTHR11575:SF6">
    <property type="entry name" value="2',3'-CYCLIC-NUCLEOTIDE 2'-PHOSPHODIESTERASE_3'-NUCLEOTIDASE"/>
    <property type="match status" value="1"/>
</dbReference>
<dbReference type="Gene3D" id="3.60.21.10">
    <property type="match status" value="1"/>
</dbReference>
<dbReference type="PRINTS" id="PR01607">
    <property type="entry name" value="APYRASEFAMLY"/>
</dbReference>
<comment type="caution">
    <text evidence="5">The sequence shown here is derived from an EMBL/GenBank/DDBJ whole genome shotgun (WGS) entry which is preliminary data.</text>
</comment>
<evidence type="ECO:0000313" key="6">
    <source>
        <dbReference type="Proteomes" id="UP001144205"/>
    </source>
</evidence>
<evidence type="ECO:0000259" key="4">
    <source>
        <dbReference type="Pfam" id="PF02872"/>
    </source>
</evidence>
<dbReference type="SUPFAM" id="SSF55816">
    <property type="entry name" value="5'-nucleotidase (syn. UDP-sugar hydrolase), C-terminal domain"/>
    <property type="match status" value="1"/>
</dbReference>
<organism evidence="5 6">
    <name type="scientific">Sinisalibacter aestuarii</name>
    <dbReference type="NCBI Taxonomy" id="2949426"/>
    <lineage>
        <taxon>Bacteria</taxon>
        <taxon>Pseudomonadati</taxon>
        <taxon>Pseudomonadota</taxon>
        <taxon>Alphaproteobacteria</taxon>
        <taxon>Rhodobacterales</taxon>
        <taxon>Roseobacteraceae</taxon>
        <taxon>Sinisalibacter</taxon>
    </lineage>
</organism>
<proteinExistence type="inferred from homology"/>